<evidence type="ECO:0000313" key="2">
    <source>
        <dbReference type="EMBL" id="EGZ12070.1"/>
    </source>
</evidence>
<name>G4ZYN7_PHYSP</name>
<accession>G4ZYN7</accession>
<protein>
    <submittedName>
        <fullName evidence="2">Uncharacterized protein</fullName>
    </submittedName>
</protein>
<dbReference type="OMA" id="MARRCAM"/>
<gene>
    <name evidence="2" type="ORF">PHYSODRAFT_336536</name>
</gene>
<sequence length="378" mass="42517">MESVLPHYSTRSAQSLPEETSATKKKRRQNVENGGLAAIDELEHAKPRLTNTHKLRMVRALVTAMEHELLDLQSKWAEQIPDVRTRVTAQRCALEKYIARQSDKAHRELQELFQEHQLLLASLQTAVFKSPLHSSGREIRSLATVPSIVEKFSQLTIDKKMKKAGDISMMPLSHIDISGCEDCTLVSSVFISEIPHTSLEVVYASVLAYFGSIAATLKRHLGVDTTTQLLNSAESPVHYLRSSFKRPQGSWTENYVLCSDLTPAHGMVHIDAVTDDPLCPVSASASWQYSICGLTVTPRKHKLTGRTLSVTLRWVVVYRYETMPNDPAIQADLEIIRPILNGDLITASVCNYIQELQEGRKELSFRKTWRLEEAELEV</sequence>
<dbReference type="GeneID" id="20647214"/>
<dbReference type="KEGG" id="psoj:PHYSODRAFT_336536"/>
<dbReference type="RefSeq" id="XP_009532403.1">
    <property type="nucleotide sequence ID" value="XM_009534108.1"/>
</dbReference>
<evidence type="ECO:0000256" key="1">
    <source>
        <dbReference type="SAM" id="MobiDB-lite"/>
    </source>
</evidence>
<dbReference type="AlphaFoldDB" id="G4ZYN7"/>
<feature type="region of interest" description="Disordered" evidence="1">
    <location>
        <begin position="1"/>
        <end position="28"/>
    </location>
</feature>
<keyword evidence="3" id="KW-1185">Reference proteome</keyword>
<proteinExistence type="predicted"/>
<reference evidence="2 3" key="1">
    <citation type="journal article" date="2006" name="Science">
        <title>Phytophthora genome sequences uncover evolutionary origins and mechanisms of pathogenesis.</title>
        <authorList>
            <person name="Tyler B.M."/>
            <person name="Tripathy S."/>
            <person name="Zhang X."/>
            <person name="Dehal P."/>
            <person name="Jiang R.H."/>
            <person name="Aerts A."/>
            <person name="Arredondo F.D."/>
            <person name="Baxter L."/>
            <person name="Bensasson D."/>
            <person name="Beynon J.L."/>
            <person name="Chapman J."/>
            <person name="Damasceno C.M."/>
            <person name="Dorrance A.E."/>
            <person name="Dou D."/>
            <person name="Dickerman A.W."/>
            <person name="Dubchak I.L."/>
            <person name="Garbelotto M."/>
            <person name="Gijzen M."/>
            <person name="Gordon S.G."/>
            <person name="Govers F."/>
            <person name="Grunwald N.J."/>
            <person name="Huang W."/>
            <person name="Ivors K.L."/>
            <person name="Jones R.W."/>
            <person name="Kamoun S."/>
            <person name="Krampis K."/>
            <person name="Lamour K.H."/>
            <person name="Lee M.K."/>
            <person name="McDonald W.H."/>
            <person name="Medina M."/>
            <person name="Meijer H.J."/>
            <person name="Nordberg E.K."/>
            <person name="Maclean D.J."/>
            <person name="Ospina-Giraldo M.D."/>
            <person name="Morris P.F."/>
            <person name="Phuntumart V."/>
            <person name="Putnam N.H."/>
            <person name="Rash S."/>
            <person name="Rose J.K."/>
            <person name="Sakihama Y."/>
            <person name="Salamov A.A."/>
            <person name="Savidor A."/>
            <person name="Scheuring C.F."/>
            <person name="Smith B.M."/>
            <person name="Sobral B.W."/>
            <person name="Terry A."/>
            <person name="Torto-Alalibo T.A."/>
            <person name="Win J."/>
            <person name="Xu Z."/>
            <person name="Zhang H."/>
            <person name="Grigoriev I.V."/>
            <person name="Rokhsar D.S."/>
            <person name="Boore J.L."/>
        </authorList>
    </citation>
    <scope>NUCLEOTIDE SEQUENCE [LARGE SCALE GENOMIC DNA]</scope>
    <source>
        <strain evidence="2 3">P6497</strain>
    </source>
</reference>
<organism evidence="2 3">
    <name type="scientific">Phytophthora sojae (strain P6497)</name>
    <name type="common">Soybean stem and root rot agent</name>
    <name type="synonym">Phytophthora megasperma f. sp. glycines</name>
    <dbReference type="NCBI Taxonomy" id="1094619"/>
    <lineage>
        <taxon>Eukaryota</taxon>
        <taxon>Sar</taxon>
        <taxon>Stramenopiles</taxon>
        <taxon>Oomycota</taxon>
        <taxon>Peronosporomycetes</taxon>
        <taxon>Peronosporales</taxon>
        <taxon>Peronosporaceae</taxon>
        <taxon>Phytophthora</taxon>
    </lineage>
</organism>
<dbReference type="Proteomes" id="UP000002640">
    <property type="component" value="Unassembled WGS sequence"/>
</dbReference>
<dbReference type="InParanoid" id="G4ZYN7"/>
<evidence type="ECO:0000313" key="3">
    <source>
        <dbReference type="Proteomes" id="UP000002640"/>
    </source>
</evidence>
<feature type="compositionally biased region" description="Polar residues" evidence="1">
    <location>
        <begin position="9"/>
        <end position="20"/>
    </location>
</feature>
<dbReference type="EMBL" id="JH159157">
    <property type="protein sequence ID" value="EGZ12070.1"/>
    <property type="molecule type" value="Genomic_DNA"/>
</dbReference>
<dbReference type="SMR" id="G4ZYN7"/>